<evidence type="ECO:0000256" key="8">
    <source>
        <dbReference type="ARBA" id="ARBA00022679"/>
    </source>
</evidence>
<dbReference type="InterPro" id="IPR005702">
    <property type="entry name" value="Wzc-like_C"/>
</dbReference>
<dbReference type="Gene3D" id="3.40.50.300">
    <property type="entry name" value="P-loop containing nucleotide triphosphate hydrolases"/>
    <property type="match status" value="1"/>
</dbReference>
<evidence type="ECO:0000256" key="9">
    <source>
        <dbReference type="ARBA" id="ARBA00022692"/>
    </source>
</evidence>
<feature type="domain" description="Polysaccharide chain length determinant N-terminal" evidence="19">
    <location>
        <begin position="2"/>
        <end position="89"/>
    </location>
</feature>
<evidence type="ECO:0000256" key="14">
    <source>
        <dbReference type="ARBA" id="ARBA00023136"/>
    </source>
</evidence>
<feature type="domain" description="AAA" evidence="20">
    <location>
        <begin position="266"/>
        <end position="386"/>
    </location>
</feature>
<keyword evidence="13 18" id="KW-1133">Transmembrane helix</keyword>
<dbReference type="InterPro" id="IPR025669">
    <property type="entry name" value="AAA_dom"/>
</dbReference>
<evidence type="ECO:0000313" key="22">
    <source>
        <dbReference type="EMBL" id="MBM9434216.1"/>
    </source>
</evidence>
<keyword evidence="23" id="KW-1185">Reference proteome</keyword>
<dbReference type="EC" id="2.7.10.2" evidence="5"/>
<evidence type="ECO:0000256" key="2">
    <source>
        <dbReference type="ARBA" id="ARBA00006683"/>
    </source>
</evidence>
<proteinExistence type="inferred from homology"/>
<comment type="subcellular location">
    <subcellularLocation>
        <location evidence="1">Cell inner membrane</location>
        <topology evidence="1">Multi-pass membrane protein</topology>
    </subcellularLocation>
</comment>
<dbReference type="NCBIfam" id="TIGR01007">
    <property type="entry name" value="eps_fam"/>
    <property type="match status" value="1"/>
</dbReference>
<accession>A0ABS2TKZ8</accession>
<keyword evidence="10" id="KW-0547">Nucleotide-binding</keyword>
<keyword evidence="12" id="KW-0067">ATP-binding</keyword>
<evidence type="ECO:0000256" key="7">
    <source>
        <dbReference type="ARBA" id="ARBA00022519"/>
    </source>
</evidence>
<keyword evidence="7" id="KW-0997">Cell inner membrane</keyword>
<sequence>MELQQYLKIFRDYWRSIVATLLLVVAAVAGYTVLQTPVYNASASVFVIVESGETAGELSQGASYAERQVQSFVQVTETAVVLQPVIDELGMDTTPKALAGRISVTSPNSTSLISVSVSGTDPSEIAELTDAVAASLVTTVNELSPTTMEGQGLVRATVIDPAVVPLSPSAPKPLTNLVLGLMLGALLGYGQALLRSVLDTRIRTTADLEEISSTPVLATIGHVNANAKPSEQHAHAEAYRRLRTNISFIGLGGERRSSLVITSTMPGEGKTQTSVNLAKVLAQSGDSVLLIDADLRRPQVAARLGLDSELGLADVLTRRGTLADLTIPAMSNLWVLPAGTVPPNPSELLGSKAMESLLQVAEREFDHVIIDTPPVLPVTDATILASRTGGAILVTRANQTRDAQVEATLETLETGSAEVVGFVLNDVSVSALNDRYGYYSEYSSSGNRTDSSRKKVSVRPRHEL</sequence>
<evidence type="ECO:0000259" key="19">
    <source>
        <dbReference type="Pfam" id="PF02706"/>
    </source>
</evidence>
<feature type="compositionally biased region" description="Basic residues" evidence="17">
    <location>
        <begin position="454"/>
        <end position="464"/>
    </location>
</feature>
<dbReference type="Pfam" id="PF13614">
    <property type="entry name" value="AAA_31"/>
    <property type="match status" value="1"/>
</dbReference>
<keyword evidence="9 18" id="KW-0812">Transmembrane</keyword>
<evidence type="ECO:0000259" key="20">
    <source>
        <dbReference type="Pfam" id="PF13614"/>
    </source>
</evidence>
<comment type="similarity">
    <text evidence="3">Belongs to the CpsD/CapB family.</text>
</comment>
<dbReference type="CDD" id="cd05387">
    <property type="entry name" value="BY-kinase"/>
    <property type="match status" value="1"/>
</dbReference>
<evidence type="ECO:0000256" key="16">
    <source>
        <dbReference type="ARBA" id="ARBA00051245"/>
    </source>
</evidence>
<dbReference type="Proteomes" id="UP000705983">
    <property type="component" value="Unassembled WGS sequence"/>
</dbReference>
<evidence type="ECO:0000256" key="4">
    <source>
        <dbReference type="ARBA" id="ARBA00008883"/>
    </source>
</evidence>
<feature type="region of interest" description="Disordered" evidence="17">
    <location>
        <begin position="442"/>
        <end position="464"/>
    </location>
</feature>
<evidence type="ECO:0000256" key="3">
    <source>
        <dbReference type="ARBA" id="ARBA00007316"/>
    </source>
</evidence>
<dbReference type="InterPro" id="IPR032807">
    <property type="entry name" value="GNVR"/>
</dbReference>
<evidence type="ECO:0000259" key="21">
    <source>
        <dbReference type="Pfam" id="PF13807"/>
    </source>
</evidence>
<dbReference type="InterPro" id="IPR003856">
    <property type="entry name" value="LPS_length_determ_N"/>
</dbReference>
<dbReference type="EMBL" id="JAFFJS010000007">
    <property type="protein sequence ID" value="MBM9434216.1"/>
    <property type="molecule type" value="Genomic_DNA"/>
</dbReference>
<dbReference type="InterPro" id="IPR027417">
    <property type="entry name" value="P-loop_NTPase"/>
</dbReference>
<evidence type="ECO:0000256" key="12">
    <source>
        <dbReference type="ARBA" id="ARBA00022840"/>
    </source>
</evidence>
<keyword evidence="15" id="KW-0829">Tyrosine-protein kinase</keyword>
<keyword evidence="6" id="KW-1003">Cell membrane</keyword>
<comment type="catalytic activity">
    <reaction evidence="16">
        <text>L-tyrosyl-[protein] + ATP = O-phospho-L-tyrosyl-[protein] + ADP + H(+)</text>
        <dbReference type="Rhea" id="RHEA:10596"/>
        <dbReference type="Rhea" id="RHEA-COMP:10136"/>
        <dbReference type="Rhea" id="RHEA-COMP:20101"/>
        <dbReference type="ChEBI" id="CHEBI:15378"/>
        <dbReference type="ChEBI" id="CHEBI:30616"/>
        <dbReference type="ChEBI" id="CHEBI:46858"/>
        <dbReference type="ChEBI" id="CHEBI:61978"/>
        <dbReference type="ChEBI" id="CHEBI:456216"/>
        <dbReference type="EC" id="2.7.10.2"/>
    </reaction>
</comment>
<feature type="transmembrane region" description="Helical" evidence="18">
    <location>
        <begin position="12"/>
        <end position="34"/>
    </location>
</feature>
<evidence type="ECO:0000256" key="6">
    <source>
        <dbReference type="ARBA" id="ARBA00022475"/>
    </source>
</evidence>
<keyword evidence="8 22" id="KW-0808">Transferase</keyword>
<reference evidence="23" key="1">
    <citation type="submission" date="2021-02" db="EMBL/GenBank/DDBJ databases">
        <title>Leucobacter sp. CX169.</title>
        <authorList>
            <person name="Cheng Y."/>
        </authorList>
    </citation>
    <scope>NUCLEOTIDE SEQUENCE [LARGE SCALE GENOMIC DNA]</scope>
    <source>
        <strain evidence="23">JY899</strain>
    </source>
</reference>
<evidence type="ECO:0000256" key="13">
    <source>
        <dbReference type="ARBA" id="ARBA00022989"/>
    </source>
</evidence>
<dbReference type="PANTHER" id="PTHR32309">
    <property type="entry name" value="TYROSINE-PROTEIN KINASE"/>
    <property type="match status" value="1"/>
</dbReference>
<dbReference type="InterPro" id="IPR050445">
    <property type="entry name" value="Bact_polysacc_biosynth/exp"/>
</dbReference>
<dbReference type="PANTHER" id="PTHR32309:SF13">
    <property type="entry name" value="FERRIC ENTEROBACTIN TRANSPORT PROTEIN FEPE"/>
    <property type="match status" value="1"/>
</dbReference>
<evidence type="ECO:0000256" key="15">
    <source>
        <dbReference type="ARBA" id="ARBA00023137"/>
    </source>
</evidence>
<dbReference type="GO" id="GO:0004715">
    <property type="term" value="F:non-membrane spanning protein tyrosine kinase activity"/>
    <property type="evidence" value="ECO:0007669"/>
    <property type="project" value="UniProtKB-EC"/>
</dbReference>
<evidence type="ECO:0000256" key="18">
    <source>
        <dbReference type="SAM" id="Phobius"/>
    </source>
</evidence>
<dbReference type="Pfam" id="PF02706">
    <property type="entry name" value="Wzz"/>
    <property type="match status" value="1"/>
</dbReference>
<evidence type="ECO:0000256" key="5">
    <source>
        <dbReference type="ARBA" id="ARBA00011903"/>
    </source>
</evidence>
<evidence type="ECO:0000313" key="23">
    <source>
        <dbReference type="Proteomes" id="UP000705983"/>
    </source>
</evidence>
<feature type="domain" description="Tyrosine-protein kinase G-rich" evidence="21">
    <location>
        <begin position="157"/>
        <end position="196"/>
    </location>
</feature>
<evidence type="ECO:0000256" key="10">
    <source>
        <dbReference type="ARBA" id="ARBA00022741"/>
    </source>
</evidence>
<comment type="caution">
    <text evidence="22">The sequence shown here is derived from an EMBL/GenBank/DDBJ whole genome shotgun (WGS) entry which is preliminary data.</text>
</comment>
<protein>
    <recommendedName>
        <fullName evidence="5">non-specific protein-tyrosine kinase</fullName>
        <ecNumber evidence="5">2.7.10.2</ecNumber>
    </recommendedName>
</protein>
<dbReference type="RefSeq" id="WP_187997191.1">
    <property type="nucleotide sequence ID" value="NZ_JACEXG010000007.1"/>
</dbReference>
<keyword evidence="14 18" id="KW-0472">Membrane</keyword>
<comment type="similarity">
    <text evidence="2">Belongs to the CpsC/CapA family.</text>
</comment>
<evidence type="ECO:0000256" key="1">
    <source>
        <dbReference type="ARBA" id="ARBA00004429"/>
    </source>
</evidence>
<organism evidence="22 23">
    <name type="scientific">Flaviflexus equikiangi</name>
    <dbReference type="NCBI Taxonomy" id="2758573"/>
    <lineage>
        <taxon>Bacteria</taxon>
        <taxon>Bacillati</taxon>
        <taxon>Actinomycetota</taxon>
        <taxon>Actinomycetes</taxon>
        <taxon>Actinomycetales</taxon>
        <taxon>Actinomycetaceae</taxon>
        <taxon>Flaviflexus</taxon>
    </lineage>
</organism>
<name>A0ABS2TKZ8_9ACTO</name>
<gene>
    <name evidence="22" type="ORF">JVW63_10975</name>
</gene>
<keyword evidence="11" id="KW-0418">Kinase</keyword>
<evidence type="ECO:0000256" key="17">
    <source>
        <dbReference type="SAM" id="MobiDB-lite"/>
    </source>
</evidence>
<dbReference type="SUPFAM" id="SSF52540">
    <property type="entry name" value="P-loop containing nucleoside triphosphate hydrolases"/>
    <property type="match status" value="1"/>
</dbReference>
<comment type="similarity">
    <text evidence="4">Belongs to the etk/wzc family.</text>
</comment>
<evidence type="ECO:0000256" key="11">
    <source>
        <dbReference type="ARBA" id="ARBA00022777"/>
    </source>
</evidence>
<dbReference type="Pfam" id="PF13807">
    <property type="entry name" value="GNVR"/>
    <property type="match status" value="1"/>
</dbReference>